<dbReference type="GO" id="GO:0047884">
    <property type="term" value="F:FAD diphosphatase activity"/>
    <property type="evidence" value="ECO:0007669"/>
    <property type="project" value="TreeGrafter"/>
</dbReference>
<gene>
    <name evidence="3" type="ORF">FNYG_11089</name>
</gene>
<accession>A0A2K0W081</accession>
<dbReference type="OrthoDB" id="448496at2759"/>
<sequence length="311" mass="34496">MAPISADERNSRTISTAACLIIGDEVLGGKTVDTNSAYFAKWCFNLGINLKRIEVIEDDEGEIVEAVQRMSDRYDFVVTSGGIGPTHDDITYQSIAKAFNLPLKLHQETFDKMKLMSKVHPNQPKFDWDVDSPARRAKLRMAELPIDESRDLKKQALFPHEDLWVPVSVVNGNIHILPGVPRLFQRLLDGLKPHILPRLSDPEGKGTHRVLFSTPLPESGVADYLTTLAAKVGPKGVKVGSYPRWGKKNNTVTLVGRDLDYLESLVDEVQAGIQGLRVDAESDGEEDPKEIKKQATEDADKDTAGQFVEKP</sequence>
<dbReference type="PANTHER" id="PTHR47675:SF1">
    <property type="entry name" value="MOLYBDOPTERIN BINDING DOMAIN PROTEIN (AFU_ORTHOLOGUE AFUA_5G11210)"/>
    <property type="match status" value="1"/>
</dbReference>
<comment type="caution">
    <text evidence="3">The sequence shown here is derived from an EMBL/GenBank/DDBJ whole genome shotgun (WGS) entry which is preliminary data.</text>
</comment>
<dbReference type="CDD" id="cd00885">
    <property type="entry name" value="cinA"/>
    <property type="match status" value="1"/>
</dbReference>
<dbReference type="InterPro" id="IPR036425">
    <property type="entry name" value="MoaB/Mog-like_dom_sf"/>
</dbReference>
<organism evidence="3 4">
    <name type="scientific">Gibberella nygamai</name>
    <name type="common">Bean root rot disease fungus</name>
    <name type="synonym">Fusarium nygamai</name>
    <dbReference type="NCBI Taxonomy" id="42673"/>
    <lineage>
        <taxon>Eukaryota</taxon>
        <taxon>Fungi</taxon>
        <taxon>Dikarya</taxon>
        <taxon>Ascomycota</taxon>
        <taxon>Pezizomycotina</taxon>
        <taxon>Sordariomycetes</taxon>
        <taxon>Hypocreomycetidae</taxon>
        <taxon>Hypocreales</taxon>
        <taxon>Nectriaceae</taxon>
        <taxon>Fusarium</taxon>
        <taxon>Fusarium fujikuroi species complex</taxon>
    </lineage>
</organism>
<feature type="compositionally biased region" description="Basic and acidic residues" evidence="1">
    <location>
        <begin position="289"/>
        <end position="311"/>
    </location>
</feature>
<name>A0A2K0W081_GIBNY</name>
<keyword evidence="4" id="KW-1185">Reference proteome</keyword>
<evidence type="ECO:0000256" key="1">
    <source>
        <dbReference type="SAM" id="MobiDB-lite"/>
    </source>
</evidence>
<evidence type="ECO:0000313" key="3">
    <source>
        <dbReference type="EMBL" id="PNP75680.1"/>
    </source>
</evidence>
<proteinExistence type="predicted"/>
<dbReference type="Gene3D" id="3.40.980.10">
    <property type="entry name" value="MoaB/Mog-like domain"/>
    <property type="match status" value="1"/>
</dbReference>
<dbReference type="PANTHER" id="PTHR47675">
    <property type="entry name" value="MOLYBDOPTERIN BINDING DOMAIN PROTEIN (AFU_ORTHOLOGUE AFUA_5G11210)"/>
    <property type="match status" value="1"/>
</dbReference>
<feature type="region of interest" description="Disordered" evidence="1">
    <location>
        <begin position="277"/>
        <end position="311"/>
    </location>
</feature>
<reference evidence="3 4" key="1">
    <citation type="submission" date="2017-06" db="EMBL/GenBank/DDBJ databases">
        <title>Genome of Fusarium nygamai isolate CS10214.</title>
        <authorList>
            <person name="Gardiner D.M."/>
            <person name="Obanor F."/>
            <person name="Kazan K."/>
        </authorList>
    </citation>
    <scope>NUCLEOTIDE SEQUENCE [LARGE SCALE GENOMIC DNA]</scope>
    <source>
        <strain evidence="3 4">CS10214</strain>
    </source>
</reference>
<dbReference type="EMBL" id="MTQA01000167">
    <property type="protein sequence ID" value="PNP75680.1"/>
    <property type="molecule type" value="Genomic_DNA"/>
</dbReference>
<dbReference type="SMART" id="SM00852">
    <property type="entry name" value="MoCF_biosynth"/>
    <property type="match status" value="1"/>
</dbReference>
<dbReference type="InterPro" id="IPR001453">
    <property type="entry name" value="MoaB/Mog_dom"/>
</dbReference>
<feature type="domain" description="MoaB/Mog" evidence="2">
    <location>
        <begin position="18"/>
        <end position="198"/>
    </location>
</feature>
<dbReference type="Pfam" id="PF00994">
    <property type="entry name" value="MoCF_biosynth"/>
    <property type="match status" value="1"/>
</dbReference>
<protein>
    <recommendedName>
        <fullName evidence="2">MoaB/Mog domain-containing protein</fullName>
    </recommendedName>
</protein>
<dbReference type="STRING" id="42673.A0A2K0W081"/>
<dbReference type="SUPFAM" id="SSF53218">
    <property type="entry name" value="Molybdenum cofactor biosynthesis proteins"/>
    <property type="match status" value="1"/>
</dbReference>
<dbReference type="Proteomes" id="UP000236664">
    <property type="component" value="Unassembled WGS sequence"/>
</dbReference>
<dbReference type="AlphaFoldDB" id="A0A2K0W081"/>
<dbReference type="GO" id="GO:0042726">
    <property type="term" value="P:flavin-containing compound metabolic process"/>
    <property type="evidence" value="ECO:0007669"/>
    <property type="project" value="TreeGrafter"/>
</dbReference>
<evidence type="ECO:0000259" key="2">
    <source>
        <dbReference type="SMART" id="SM00852"/>
    </source>
</evidence>
<evidence type="ECO:0000313" key="4">
    <source>
        <dbReference type="Proteomes" id="UP000236664"/>
    </source>
</evidence>